<feature type="domain" description="Chromo" evidence="3">
    <location>
        <begin position="129"/>
        <end position="191"/>
    </location>
</feature>
<feature type="compositionally biased region" description="Polar residues" evidence="2">
    <location>
        <begin position="88"/>
        <end position="100"/>
    </location>
</feature>
<comment type="subunit">
    <text evidence="1">Component of the NuA4 histone acetyltransferase complex.</text>
</comment>
<dbReference type="Proteomes" id="UP000537989">
    <property type="component" value="Unassembled WGS sequence"/>
</dbReference>
<gene>
    <name evidence="4" type="ORF">FAUST_11376</name>
</gene>
<comment type="caution">
    <text evidence="4">The sequence shown here is derived from an EMBL/GenBank/DDBJ whole genome shotgun (WGS) entry which is preliminary data.</text>
</comment>
<keyword evidence="5" id="KW-1185">Reference proteome</keyword>
<evidence type="ECO:0000256" key="1">
    <source>
        <dbReference type="ARBA" id="ARBA00011353"/>
    </source>
</evidence>
<dbReference type="InterPro" id="IPR023780">
    <property type="entry name" value="Chromo_domain"/>
</dbReference>
<dbReference type="GO" id="GO:0006338">
    <property type="term" value="P:chromatin remodeling"/>
    <property type="evidence" value="ECO:0007669"/>
    <property type="project" value="UniProtKB-ARBA"/>
</dbReference>
<proteinExistence type="predicted"/>
<dbReference type="EMBL" id="JAAMOD010000514">
    <property type="protein sequence ID" value="KAF5228023.1"/>
    <property type="molecule type" value="Genomic_DNA"/>
</dbReference>
<evidence type="ECO:0000259" key="3">
    <source>
        <dbReference type="PROSITE" id="PS50013"/>
    </source>
</evidence>
<reference evidence="4 5" key="1">
    <citation type="submission" date="2020-02" db="EMBL/GenBank/DDBJ databases">
        <title>Identification and distribution of gene clusters putatively required for synthesis of sphingolipid metabolism inhibitors in phylogenetically diverse species of the filamentous fungus Fusarium.</title>
        <authorList>
            <person name="Kim H.-S."/>
            <person name="Busman M."/>
            <person name="Brown D.W."/>
            <person name="Divon H."/>
            <person name="Uhlig S."/>
            <person name="Proctor R.H."/>
        </authorList>
    </citation>
    <scope>NUCLEOTIDE SEQUENCE [LARGE SCALE GENOMIC DNA]</scope>
    <source>
        <strain evidence="4 5">NRRL 2903</strain>
    </source>
</reference>
<evidence type="ECO:0000313" key="4">
    <source>
        <dbReference type="EMBL" id="KAF5228023.1"/>
    </source>
</evidence>
<dbReference type="CDD" id="cd00024">
    <property type="entry name" value="CD_CSD"/>
    <property type="match status" value="1"/>
</dbReference>
<dbReference type="SMART" id="SM00298">
    <property type="entry name" value="CHROMO"/>
    <property type="match status" value="1"/>
</dbReference>
<evidence type="ECO:0000256" key="2">
    <source>
        <dbReference type="SAM" id="MobiDB-lite"/>
    </source>
</evidence>
<organism evidence="4 5">
    <name type="scientific">Fusarium austroamericanum</name>
    <dbReference type="NCBI Taxonomy" id="282268"/>
    <lineage>
        <taxon>Eukaryota</taxon>
        <taxon>Fungi</taxon>
        <taxon>Dikarya</taxon>
        <taxon>Ascomycota</taxon>
        <taxon>Pezizomycotina</taxon>
        <taxon>Sordariomycetes</taxon>
        <taxon>Hypocreomycetidae</taxon>
        <taxon>Hypocreales</taxon>
        <taxon>Nectriaceae</taxon>
        <taxon>Fusarium</taxon>
    </lineage>
</organism>
<dbReference type="PROSITE" id="PS50013">
    <property type="entry name" value="CHROMO_2"/>
    <property type="match status" value="1"/>
</dbReference>
<dbReference type="AlphaFoldDB" id="A0AAN5YYZ2"/>
<dbReference type="SUPFAM" id="SSF54160">
    <property type="entry name" value="Chromo domain-like"/>
    <property type="match status" value="1"/>
</dbReference>
<evidence type="ECO:0000313" key="5">
    <source>
        <dbReference type="Proteomes" id="UP000537989"/>
    </source>
</evidence>
<protein>
    <recommendedName>
        <fullName evidence="3">Chromo domain-containing protein</fullName>
    </recommendedName>
</protein>
<feature type="compositionally biased region" description="Low complexity" evidence="2">
    <location>
        <begin position="65"/>
        <end position="87"/>
    </location>
</feature>
<accession>A0AAN5YYZ2</accession>
<dbReference type="InterPro" id="IPR000953">
    <property type="entry name" value="Chromo/chromo_shadow_dom"/>
</dbReference>
<feature type="region of interest" description="Disordered" evidence="2">
    <location>
        <begin position="44"/>
        <end position="126"/>
    </location>
</feature>
<sequence length="191" mass="21661">MDEFKRALRLVLYIVSEERRLRREYPRDPDALRDWRERYGWSTSYTDECISPPPPPYTAHPTQEPYSSSAGPSSSPVVIQSASSQQVRVPTSEHSTSHTNLPRPAADNPLPGQNLEPPPPIEVGGVEEWEVEDIVDSRWDRRGRGGRPRLKYTVKWAGYADLTEVPAADMENAAEIVANFHRRYPDKPGPQ</sequence>
<dbReference type="Pfam" id="PF00385">
    <property type="entry name" value="Chromo"/>
    <property type="match status" value="1"/>
</dbReference>
<name>A0AAN5YYZ2_FUSAU</name>
<dbReference type="InterPro" id="IPR016197">
    <property type="entry name" value="Chromo-like_dom_sf"/>
</dbReference>
<dbReference type="Gene3D" id="2.40.50.40">
    <property type="match status" value="1"/>
</dbReference>